<evidence type="ECO:0000313" key="2">
    <source>
        <dbReference type="Proteomes" id="UP000326396"/>
    </source>
</evidence>
<keyword evidence="2" id="KW-1185">Reference proteome</keyword>
<protein>
    <submittedName>
        <fullName evidence="1">Uncharacterized protein</fullName>
    </submittedName>
</protein>
<reference evidence="1 2" key="1">
    <citation type="submission" date="2019-05" db="EMBL/GenBank/DDBJ databases">
        <title>Mikania micrantha, genome provides insights into the molecular mechanism of rapid growth.</title>
        <authorList>
            <person name="Liu B."/>
        </authorList>
    </citation>
    <scope>NUCLEOTIDE SEQUENCE [LARGE SCALE GENOMIC DNA]</scope>
    <source>
        <strain evidence="1">NLD-2019</strain>
        <tissue evidence="1">Leaf</tissue>
    </source>
</reference>
<dbReference type="AlphaFoldDB" id="A0A5N6MKP6"/>
<dbReference type="Proteomes" id="UP000326396">
    <property type="component" value="Linkage Group LG5"/>
</dbReference>
<name>A0A5N6MKP6_9ASTR</name>
<organism evidence="1 2">
    <name type="scientific">Mikania micrantha</name>
    <name type="common">bitter vine</name>
    <dbReference type="NCBI Taxonomy" id="192012"/>
    <lineage>
        <taxon>Eukaryota</taxon>
        <taxon>Viridiplantae</taxon>
        <taxon>Streptophyta</taxon>
        <taxon>Embryophyta</taxon>
        <taxon>Tracheophyta</taxon>
        <taxon>Spermatophyta</taxon>
        <taxon>Magnoliopsida</taxon>
        <taxon>eudicotyledons</taxon>
        <taxon>Gunneridae</taxon>
        <taxon>Pentapetalae</taxon>
        <taxon>asterids</taxon>
        <taxon>campanulids</taxon>
        <taxon>Asterales</taxon>
        <taxon>Asteraceae</taxon>
        <taxon>Asteroideae</taxon>
        <taxon>Heliantheae alliance</taxon>
        <taxon>Eupatorieae</taxon>
        <taxon>Mikania</taxon>
    </lineage>
</organism>
<accession>A0A5N6MKP6</accession>
<comment type="caution">
    <text evidence="1">The sequence shown here is derived from an EMBL/GenBank/DDBJ whole genome shotgun (WGS) entry which is preliminary data.</text>
</comment>
<sequence length="92" mass="9621">MAKFLNNLSPISYASINWSSSCIKQHLGIDSEGVSGTKRHGKELVIEDSALEQGLGVSYGGAGSKLRLGSGLGVTYGQGSRVYGPAYGQDQN</sequence>
<dbReference type="PROSITE" id="PS51257">
    <property type="entry name" value="PROKAR_LIPOPROTEIN"/>
    <property type="match status" value="1"/>
</dbReference>
<proteinExistence type="predicted"/>
<gene>
    <name evidence="1" type="ORF">E3N88_30124</name>
</gene>
<dbReference type="EMBL" id="SZYD01000015">
    <property type="protein sequence ID" value="KAD3640901.1"/>
    <property type="molecule type" value="Genomic_DNA"/>
</dbReference>
<evidence type="ECO:0000313" key="1">
    <source>
        <dbReference type="EMBL" id="KAD3640901.1"/>
    </source>
</evidence>